<name>A0A2H3CFY3_9AGAR</name>
<keyword evidence="2" id="KW-1185">Reference proteome</keyword>
<gene>
    <name evidence="1" type="ORF">ARMSODRAFT_577083</name>
</gene>
<protein>
    <submittedName>
        <fullName evidence="1">Uncharacterized protein</fullName>
    </submittedName>
</protein>
<evidence type="ECO:0000313" key="1">
    <source>
        <dbReference type="EMBL" id="PBK74206.1"/>
    </source>
</evidence>
<reference evidence="2" key="1">
    <citation type="journal article" date="2017" name="Nat. Ecol. Evol.">
        <title>Genome expansion and lineage-specific genetic innovations in the forest pathogenic fungi Armillaria.</title>
        <authorList>
            <person name="Sipos G."/>
            <person name="Prasanna A.N."/>
            <person name="Walter M.C."/>
            <person name="O'Connor E."/>
            <person name="Balint B."/>
            <person name="Krizsan K."/>
            <person name="Kiss B."/>
            <person name="Hess J."/>
            <person name="Varga T."/>
            <person name="Slot J."/>
            <person name="Riley R."/>
            <person name="Boka B."/>
            <person name="Rigling D."/>
            <person name="Barry K."/>
            <person name="Lee J."/>
            <person name="Mihaltcheva S."/>
            <person name="LaButti K."/>
            <person name="Lipzen A."/>
            <person name="Waldron R."/>
            <person name="Moloney N.M."/>
            <person name="Sperisen C."/>
            <person name="Kredics L."/>
            <person name="Vagvoelgyi C."/>
            <person name="Patrignani A."/>
            <person name="Fitzpatrick D."/>
            <person name="Nagy I."/>
            <person name="Doyle S."/>
            <person name="Anderson J.B."/>
            <person name="Grigoriev I.V."/>
            <person name="Gueldener U."/>
            <person name="Muensterkoetter M."/>
            <person name="Nagy L.G."/>
        </authorList>
    </citation>
    <scope>NUCLEOTIDE SEQUENCE [LARGE SCALE GENOMIC DNA]</scope>
    <source>
        <strain evidence="2">28-4</strain>
    </source>
</reference>
<sequence length="196" mass="21870">MNQVCLCLGFGLHCLKRKWSMRGNGWKWEEAKSGGEIRPRPLVTFQPITLFDRTYPPFPDSIPSPSPPTTSNTLCLSSTSCPTSSTTFCSTFFRRCWPQSGPVRVAHSVHRAHRSSHRRPLYPYLSCVTSPVLCPLPFHPALGFVDVLSFLHFYPLAAHFCHIPLSAHPGVFDPPSSNLCSPSGRGLHQQVPTRFP</sequence>
<proteinExistence type="predicted"/>
<organism evidence="1 2">
    <name type="scientific">Armillaria solidipes</name>
    <dbReference type="NCBI Taxonomy" id="1076256"/>
    <lineage>
        <taxon>Eukaryota</taxon>
        <taxon>Fungi</taxon>
        <taxon>Dikarya</taxon>
        <taxon>Basidiomycota</taxon>
        <taxon>Agaricomycotina</taxon>
        <taxon>Agaricomycetes</taxon>
        <taxon>Agaricomycetidae</taxon>
        <taxon>Agaricales</taxon>
        <taxon>Marasmiineae</taxon>
        <taxon>Physalacriaceae</taxon>
        <taxon>Armillaria</taxon>
    </lineage>
</organism>
<dbReference type="Proteomes" id="UP000218334">
    <property type="component" value="Unassembled WGS sequence"/>
</dbReference>
<dbReference type="EMBL" id="KZ293419">
    <property type="protein sequence ID" value="PBK74206.1"/>
    <property type="molecule type" value="Genomic_DNA"/>
</dbReference>
<accession>A0A2H3CFY3</accession>
<evidence type="ECO:0000313" key="2">
    <source>
        <dbReference type="Proteomes" id="UP000218334"/>
    </source>
</evidence>
<dbReference type="AlphaFoldDB" id="A0A2H3CFY3"/>